<keyword evidence="2" id="KW-1185">Reference proteome</keyword>
<protein>
    <submittedName>
        <fullName evidence="1">Glycosyltransferase family 2 protein</fullName>
    </submittedName>
</protein>
<evidence type="ECO:0000313" key="1">
    <source>
        <dbReference type="EMBL" id="MDI2112138.1"/>
    </source>
</evidence>
<dbReference type="RefSeq" id="WP_281461808.1">
    <property type="nucleotide sequence ID" value="NZ_JASBAN010000001.1"/>
</dbReference>
<evidence type="ECO:0000313" key="2">
    <source>
        <dbReference type="Proteomes" id="UP001431775"/>
    </source>
</evidence>
<reference evidence="1" key="1">
    <citation type="submission" date="2023-05" db="EMBL/GenBank/DDBJ databases">
        <title>Whole genome sequence of Commensalibacter sp.</title>
        <authorList>
            <person name="Charoenyingcharoen P."/>
            <person name="Yukphan P."/>
        </authorList>
    </citation>
    <scope>NUCLEOTIDE SEQUENCE</scope>
    <source>
        <strain evidence="1">TBRC 10068</strain>
    </source>
</reference>
<comment type="caution">
    <text evidence="1">The sequence shown here is derived from an EMBL/GenBank/DDBJ whole genome shotgun (WGS) entry which is preliminary data.</text>
</comment>
<sequence>MPNIRCITMQKNETYLLDAWIKYYTYLFGIENLYILDNGSTNEKTKEILSSYEVLGCHVIRQYDTGKDFEDKGDIIGNIIKEWDKKEAYDFAIPIDIDEFIILQQEYPSCNKDEIHHYFQSLVGIQDAFLMHESYLNVPGEVGFFSPTCVAKGFFARNTIQYLDHGFHHPAARNSKKKFDTRLAYVHFHNRSFEETLALAKAKLTPYVNVNNLESVKNYVGPGGHLVQYFSMSKYEYFQLYRNHGNIYFYQLIQLFLSLSIDIDSVFNAKYIPIQPSDLHKILIRYPDVNKPENYSIGYVDIIQYLLTSKDVKDAGIHPIRHICLHGFIDETRMTNVLHSTLSVPRDNFTQYLSNPNDLYIFNLKLSQLK</sequence>
<gene>
    <name evidence="1" type="ORF">QJV33_02350</name>
</gene>
<dbReference type="EMBL" id="JASBAN010000001">
    <property type="protein sequence ID" value="MDI2112138.1"/>
    <property type="molecule type" value="Genomic_DNA"/>
</dbReference>
<dbReference type="Proteomes" id="UP001431775">
    <property type="component" value="Unassembled WGS sequence"/>
</dbReference>
<organism evidence="1 2">
    <name type="scientific">Commensalibacter nepenthis</name>
    <dbReference type="NCBI Taxonomy" id="3043872"/>
    <lineage>
        <taxon>Bacteria</taxon>
        <taxon>Pseudomonadati</taxon>
        <taxon>Pseudomonadota</taxon>
        <taxon>Alphaproteobacteria</taxon>
        <taxon>Acetobacterales</taxon>
        <taxon>Acetobacteraceae</taxon>
    </lineage>
</organism>
<name>A0ABT6Q5F7_9PROT</name>
<dbReference type="Pfam" id="PF13704">
    <property type="entry name" value="Glyco_tranf_2_4"/>
    <property type="match status" value="1"/>
</dbReference>
<accession>A0ABT6Q5F7</accession>
<proteinExistence type="predicted"/>